<feature type="compositionally biased region" description="Basic and acidic residues" evidence="2">
    <location>
        <begin position="638"/>
        <end position="667"/>
    </location>
</feature>
<sequence length="667" mass="74594">MPSTARSNSSAGIGARARSTLEIIPDTRFIVFRGGEHEASPCKLSGVVRLTAPTPMSITKPRIRFEGCRKIGWWYSGGMAAGEVTDKRVFWSEEQKLGGVETSHKVKAGVIEWPFEFLLDPAMPESIEGMANTFVVYHLHASVSRPSWNSRSLTASEHIRLVRTLGPDSLDMAHSRTNADVWANKISYSISIPTDAFVFGTSITADVELSPIKKGLRLGNIDLRLSEHVTKRLQLRETPDARLDRSKTEEYEVANTEMEFPEHSRVVFDDETIDDPVMGDEMYRFKATLPLPKSLNACRQDVDSHQISVTHKFKLMVNLHNPEGHVSQLVCRLPVKIFISPNLPLNEENEVCRPLQDVSDEAINSNETAVTAPPQYGLHQLDELFGDIDLAGYMSRVRSHSESPGLGTQTPDDLDTPAAEMADLYSRSQPQDQHAPSANALRSRLVRLQVQSQSAPSSPGPDSGPPSRRTSGDDHTADIRRNDYDMDDLSRVPSYRHALRTPRSAPQPCHRDVISPDTIPVSIVYTHAAGISLTSSRVYALNINFLRIIPSFAPTPKAVMRLLLAQISRQPFRQPRIRLSQSHRAGRAFTVARPLRLKEDKDRSPEEIERQKQESLKKGEWNRELASSSEENVGADQQKVKDHDKHMDELQKETAQKSEEKHPEGKA</sequence>
<dbReference type="Gene3D" id="2.60.40.640">
    <property type="match status" value="1"/>
</dbReference>
<evidence type="ECO:0000259" key="3">
    <source>
        <dbReference type="SMART" id="SM01017"/>
    </source>
</evidence>
<dbReference type="GO" id="GO:0031625">
    <property type="term" value="F:ubiquitin protein ligase binding"/>
    <property type="evidence" value="ECO:0007669"/>
    <property type="project" value="TreeGrafter"/>
</dbReference>
<gene>
    <name evidence="4" type="ORF">BDY17DRAFT_322254</name>
</gene>
<dbReference type="GO" id="GO:0030674">
    <property type="term" value="F:protein-macromolecule adaptor activity"/>
    <property type="evidence" value="ECO:0007669"/>
    <property type="project" value="TreeGrafter"/>
</dbReference>
<dbReference type="InterPro" id="IPR050357">
    <property type="entry name" value="Arrestin_domain-protein"/>
</dbReference>
<dbReference type="PANTHER" id="PTHR11188">
    <property type="entry name" value="ARRESTIN DOMAIN CONTAINING PROTEIN"/>
    <property type="match status" value="1"/>
</dbReference>
<evidence type="ECO:0000256" key="2">
    <source>
        <dbReference type="SAM" id="MobiDB-lite"/>
    </source>
</evidence>
<dbReference type="AlphaFoldDB" id="A0A6A6PZ49"/>
<accession>A0A6A6PZ49</accession>
<reference evidence="4" key="1">
    <citation type="journal article" date="2020" name="Stud. Mycol.">
        <title>101 Dothideomycetes genomes: a test case for predicting lifestyles and emergence of pathogens.</title>
        <authorList>
            <person name="Haridas S."/>
            <person name="Albert R."/>
            <person name="Binder M."/>
            <person name="Bloem J."/>
            <person name="Labutti K."/>
            <person name="Salamov A."/>
            <person name="Andreopoulos B."/>
            <person name="Baker S."/>
            <person name="Barry K."/>
            <person name="Bills G."/>
            <person name="Bluhm B."/>
            <person name="Cannon C."/>
            <person name="Castanera R."/>
            <person name="Culley D."/>
            <person name="Daum C."/>
            <person name="Ezra D."/>
            <person name="Gonzalez J."/>
            <person name="Henrissat B."/>
            <person name="Kuo A."/>
            <person name="Liang C."/>
            <person name="Lipzen A."/>
            <person name="Lutzoni F."/>
            <person name="Magnuson J."/>
            <person name="Mondo S."/>
            <person name="Nolan M."/>
            <person name="Ohm R."/>
            <person name="Pangilinan J."/>
            <person name="Park H.-J."/>
            <person name="Ramirez L."/>
            <person name="Alfaro M."/>
            <person name="Sun H."/>
            <person name="Tritt A."/>
            <person name="Yoshinaga Y."/>
            <person name="Zwiers L.-H."/>
            <person name="Turgeon B."/>
            <person name="Goodwin S."/>
            <person name="Spatafora J."/>
            <person name="Crous P."/>
            <person name="Grigoriev I."/>
        </authorList>
    </citation>
    <scope>NUCLEOTIDE SEQUENCE</scope>
    <source>
        <strain evidence="4">CBS 113389</strain>
    </source>
</reference>
<dbReference type="InterPro" id="IPR011022">
    <property type="entry name" value="Arrestin_C-like"/>
</dbReference>
<evidence type="ECO:0000313" key="5">
    <source>
        <dbReference type="Proteomes" id="UP000799767"/>
    </source>
</evidence>
<proteinExistence type="inferred from homology"/>
<organism evidence="4 5">
    <name type="scientific">Neohortaea acidophila</name>
    <dbReference type="NCBI Taxonomy" id="245834"/>
    <lineage>
        <taxon>Eukaryota</taxon>
        <taxon>Fungi</taxon>
        <taxon>Dikarya</taxon>
        <taxon>Ascomycota</taxon>
        <taxon>Pezizomycotina</taxon>
        <taxon>Dothideomycetes</taxon>
        <taxon>Dothideomycetidae</taxon>
        <taxon>Mycosphaerellales</taxon>
        <taxon>Teratosphaeriaceae</taxon>
        <taxon>Neohortaea</taxon>
    </lineage>
</organism>
<keyword evidence="5" id="KW-1185">Reference proteome</keyword>
<dbReference type="EMBL" id="MU001633">
    <property type="protein sequence ID" value="KAF2485410.1"/>
    <property type="molecule type" value="Genomic_DNA"/>
</dbReference>
<dbReference type="GO" id="GO:0005886">
    <property type="term" value="C:plasma membrane"/>
    <property type="evidence" value="ECO:0007669"/>
    <property type="project" value="TreeGrafter"/>
</dbReference>
<dbReference type="OrthoDB" id="2333384at2759"/>
<dbReference type="GeneID" id="54477778"/>
<feature type="compositionally biased region" description="Basic and acidic residues" evidence="2">
    <location>
        <begin position="470"/>
        <end position="487"/>
    </location>
</feature>
<dbReference type="Pfam" id="PF02752">
    <property type="entry name" value="Arrestin_C"/>
    <property type="match status" value="1"/>
</dbReference>
<dbReference type="SMART" id="SM01017">
    <property type="entry name" value="Arrestin_C"/>
    <property type="match status" value="1"/>
</dbReference>
<dbReference type="PANTHER" id="PTHR11188:SF17">
    <property type="entry name" value="FI21816P1"/>
    <property type="match status" value="1"/>
</dbReference>
<comment type="similarity">
    <text evidence="1">Belongs to the arrestin family.</text>
</comment>
<name>A0A6A6PZ49_9PEZI</name>
<evidence type="ECO:0000256" key="1">
    <source>
        <dbReference type="ARBA" id="ARBA00005298"/>
    </source>
</evidence>
<evidence type="ECO:0000313" key="4">
    <source>
        <dbReference type="EMBL" id="KAF2485410.1"/>
    </source>
</evidence>
<feature type="region of interest" description="Disordered" evidence="2">
    <location>
        <begin position="448"/>
        <end position="487"/>
    </location>
</feature>
<dbReference type="GO" id="GO:0005829">
    <property type="term" value="C:cytosol"/>
    <property type="evidence" value="ECO:0007669"/>
    <property type="project" value="TreeGrafter"/>
</dbReference>
<feature type="compositionally biased region" description="Basic and acidic residues" evidence="2">
    <location>
        <begin position="596"/>
        <end position="623"/>
    </location>
</feature>
<dbReference type="InterPro" id="IPR014752">
    <property type="entry name" value="Arrestin-like_C"/>
</dbReference>
<dbReference type="GO" id="GO:0070086">
    <property type="term" value="P:ubiquitin-dependent endocytosis"/>
    <property type="evidence" value="ECO:0007669"/>
    <property type="project" value="TreeGrafter"/>
</dbReference>
<protein>
    <recommendedName>
        <fullName evidence="3">Arrestin C-terminal-like domain-containing protein</fullName>
    </recommendedName>
</protein>
<dbReference type="Proteomes" id="UP000799767">
    <property type="component" value="Unassembled WGS sequence"/>
</dbReference>
<feature type="domain" description="Arrestin C-terminal-like" evidence="3">
    <location>
        <begin position="182"/>
        <end position="342"/>
    </location>
</feature>
<feature type="region of interest" description="Disordered" evidence="2">
    <location>
        <begin position="590"/>
        <end position="667"/>
    </location>
</feature>
<dbReference type="RefSeq" id="XP_033591979.1">
    <property type="nucleotide sequence ID" value="XM_033736776.1"/>
</dbReference>